<proteinExistence type="predicted"/>
<dbReference type="EMBL" id="JAANHS010000007">
    <property type="protein sequence ID" value="NHB77212.1"/>
    <property type="molecule type" value="Genomic_DNA"/>
</dbReference>
<dbReference type="Proteomes" id="UP001515660">
    <property type="component" value="Unassembled WGS sequence"/>
</dbReference>
<dbReference type="RefSeq" id="WP_166403241.1">
    <property type="nucleotide sequence ID" value="NZ_JAANHS010000007.1"/>
</dbReference>
<sequence length="114" mass="12806">MIRLWRMRPILTTAFLIACAVTLFFSGRFVVTAIYWANHQEEPIRPWMTVGYIARSWNLTPPQIDQAVGLPGPKVKGHPQPLSEIARDRGIPVEELIAEIEAAVQTLKAAEAQE</sequence>
<gene>
    <name evidence="1" type="ORF">G8O29_10730</name>
</gene>
<reference evidence="1 2" key="1">
    <citation type="journal article" date="2022" name="Microorganisms">
        <title>Genome Sequence and Characterization of a Xanthorhodopsin-Containing, Aerobic Anoxygenic Phototrophic Rhodobacter Species, Isolated from Mesophilic Conditions at Yellowstone National Park.</title>
        <authorList>
            <person name="Kyndt J.A."/>
            <person name="Robertson S."/>
            <person name="Shoffstall I.B."/>
            <person name="Ramaley R.F."/>
            <person name="Meyer T.E."/>
        </authorList>
    </citation>
    <scope>NUCLEOTIDE SEQUENCE [LARGE SCALE GENOMIC DNA]</scope>
    <source>
        <strain evidence="1 2">M37P</strain>
    </source>
</reference>
<evidence type="ECO:0000313" key="1">
    <source>
        <dbReference type="EMBL" id="NHB77212.1"/>
    </source>
</evidence>
<evidence type="ECO:0000313" key="2">
    <source>
        <dbReference type="Proteomes" id="UP001515660"/>
    </source>
</evidence>
<organism evidence="1 2">
    <name type="scientific">Rhodobacter calidifons</name>
    <dbReference type="NCBI Taxonomy" id="2715277"/>
    <lineage>
        <taxon>Bacteria</taxon>
        <taxon>Pseudomonadati</taxon>
        <taxon>Pseudomonadota</taxon>
        <taxon>Alphaproteobacteria</taxon>
        <taxon>Rhodobacterales</taxon>
        <taxon>Rhodobacter group</taxon>
        <taxon>Rhodobacter</taxon>
    </lineage>
</organism>
<dbReference type="PROSITE" id="PS51257">
    <property type="entry name" value="PROKAR_LIPOPROTEIN"/>
    <property type="match status" value="1"/>
</dbReference>
<keyword evidence="2" id="KW-1185">Reference proteome</keyword>
<name>A0ABX0G8E3_9RHOB</name>
<accession>A0ABX0G8E3</accession>
<protein>
    <submittedName>
        <fullName evidence="1">Uncharacterized protein</fullName>
    </submittedName>
</protein>
<comment type="caution">
    <text evidence="1">The sequence shown here is derived from an EMBL/GenBank/DDBJ whole genome shotgun (WGS) entry which is preliminary data.</text>
</comment>